<protein>
    <submittedName>
        <fullName evidence="1">Uncharacterized protein</fullName>
    </submittedName>
</protein>
<proteinExistence type="predicted"/>
<accession>A0AB34L342</accession>
<evidence type="ECO:0000313" key="1">
    <source>
        <dbReference type="EMBL" id="KDS34958.1"/>
    </source>
</evidence>
<reference evidence="1 2" key="1">
    <citation type="submission" date="2014-04" db="EMBL/GenBank/DDBJ databases">
        <authorList>
            <person name="Sears C."/>
            <person name="Carroll K."/>
            <person name="Sack B.R."/>
            <person name="Qadri F."/>
            <person name="Myers L.L."/>
            <person name="Chung G.-T."/>
            <person name="Escheverria P."/>
            <person name="Fraser C.M."/>
            <person name="Sadzewicz L."/>
            <person name="Shefchek K.A."/>
            <person name="Tallon L."/>
            <person name="Das S.P."/>
            <person name="Daugherty S."/>
            <person name="Mongodin E.F."/>
        </authorList>
    </citation>
    <scope>NUCLEOTIDE SEQUENCE [LARGE SCALE GENOMIC DNA]</scope>
    <source>
        <strain evidence="1 2">3776 D15 i</strain>
    </source>
</reference>
<dbReference type="AlphaFoldDB" id="A0AB34L342"/>
<dbReference type="Proteomes" id="UP000027850">
    <property type="component" value="Unassembled WGS sequence"/>
</dbReference>
<dbReference type="EMBL" id="JNHK01000096">
    <property type="protein sequence ID" value="KDS34958.1"/>
    <property type="molecule type" value="Genomic_DNA"/>
</dbReference>
<evidence type="ECO:0000313" key="2">
    <source>
        <dbReference type="Proteomes" id="UP000027850"/>
    </source>
</evidence>
<organism evidence="1 2">
    <name type="scientific">Parabacteroides distasonis str. 3776 D15 i</name>
    <dbReference type="NCBI Taxonomy" id="1339342"/>
    <lineage>
        <taxon>Bacteria</taxon>
        <taxon>Pseudomonadati</taxon>
        <taxon>Bacteroidota</taxon>
        <taxon>Bacteroidia</taxon>
        <taxon>Bacteroidales</taxon>
        <taxon>Tannerellaceae</taxon>
        <taxon>Parabacteroides</taxon>
    </lineage>
</organism>
<comment type="caution">
    <text evidence="1">The sequence shown here is derived from an EMBL/GenBank/DDBJ whole genome shotgun (WGS) entry which is preliminary data.</text>
</comment>
<name>A0AB34L342_PARDI</name>
<sequence>MTADNKSMIVAAFALPIPKLIMVIPSAEALGIELFNPKIGTLK</sequence>
<gene>
    <name evidence="1" type="ORF">M091_2513</name>
</gene>